<reference evidence="1 2" key="1">
    <citation type="submission" date="2021-01" db="EMBL/GenBank/DDBJ databases">
        <title>Whole genome shotgun sequence of Actinoplanes durhamensis NBRC 14914.</title>
        <authorList>
            <person name="Komaki H."/>
            <person name="Tamura T."/>
        </authorList>
    </citation>
    <scope>NUCLEOTIDE SEQUENCE [LARGE SCALE GENOMIC DNA]</scope>
    <source>
        <strain evidence="1 2">NBRC 14914</strain>
    </source>
</reference>
<comment type="caution">
    <text evidence="1">The sequence shown here is derived from an EMBL/GenBank/DDBJ whole genome shotgun (WGS) entry which is preliminary data.</text>
</comment>
<gene>
    <name evidence="1" type="ORF">Adu01nite_19820</name>
</gene>
<dbReference type="Pfam" id="PF04655">
    <property type="entry name" value="APH_6_hur"/>
    <property type="match status" value="1"/>
</dbReference>
<name>A0ABQ3YSS2_9ACTN</name>
<dbReference type="EMBL" id="BOML01000019">
    <property type="protein sequence ID" value="GIE00632.1"/>
    <property type="molecule type" value="Genomic_DNA"/>
</dbReference>
<accession>A0ABQ3YSS2</accession>
<evidence type="ECO:0000313" key="2">
    <source>
        <dbReference type="Proteomes" id="UP000637628"/>
    </source>
</evidence>
<dbReference type="SUPFAM" id="SSF56112">
    <property type="entry name" value="Protein kinase-like (PK-like)"/>
    <property type="match status" value="1"/>
</dbReference>
<dbReference type="RefSeq" id="WP_203726273.1">
    <property type="nucleotide sequence ID" value="NZ_BAAATX010000003.1"/>
</dbReference>
<dbReference type="InterPro" id="IPR011009">
    <property type="entry name" value="Kinase-like_dom_sf"/>
</dbReference>
<sequence length="278" mass="30711">MIPQSFKDMPRWWRDGSQWLDALPGLVRAQCSAWHLTVAGEAMHGSNALVVPVTRDGDDYVLRLSPPGPEVTDQVAALRFWAGRGTVALIEADAGAMLLERLGGSLADVPVAEAMHVLGRTMRRLAVPAPAGVPSTATVVARRMAAMERPDRPFDRAILRHALDIGSRLSRTTSGLAVDGDLHSAQVLRGRREPWLVVDPVLMRGDIAYDLGRILWTRLDEMTNIAGHFDEVVRAADLDRDHARDWVFFRAVDYWLWGLTAGLTEDPERCRRLVAAVA</sequence>
<keyword evidence="2" id="KW-1185">Reference proteome</keyword>
<dbReference type="InterPro" id="IPR006748">
    <property type="entry name" value="NH2Glyco/OHUrea_AB-resist_kin"/>
</dbReference>
<protein>
    <submittedName>
        <fullName evidence="1">Aminoglycoside O-phosphotransferase</fullName>
    </submittedName>
</protein>
<organism evidence="1 2">
    <name type="scientific">Paractinoplanes durhamensis</name>
    <dbReference type="NCBI Taxonomy" id="113563"/>
    <lineage>
        <taxon>Bacteria</taxon>
        <taxon>Bacillati</taxon>
        <taxon>Actinomycetota</taxon>
        <taxon>Actinomycetes</taxon>
        <taxon>Micromonosporales</taxon>
        <taxon>Micromonosporaceae</taxon>
        <taxon>Paractinoplanes</taxon>
    </lineage>
</organism>
<proteinExistence type="predicted"/>
<dbReference type="Proteomes" id="UP000637628">
    <property type="component" value="Unassembled WGS sequence"/>
</dbReference>
<evidence type="ECO:0000313" key="1">
    <source>
        <dbReference type="EMBL" id="GIE00632.1"/>
    </source>
</evidence>